<evidence type="ECO:0000256" key="1">
    <source>
        <dbReference type="SAM" id="SignalP"/>
    </source>
</evidence>
<feature type="chain" id="PRO_5020299859" evidence="1">
    <location>
        <begin position="24"/>
        <end position="496"/>
    </location>
</feature>
<dbReference type="Pfam" id="PF14903">
    <property type="entry name" value="WG_beta_rep"/>
    <property type="match status" value="1"/>
</dbReference>
<reference evidence="2 3" key="1">
    <citation type="submission" date="2019-03" db="EMBL/GenBank/DDBJ databases">
        <title>Genomic Encyclopedia of Type Strains, Phase IV (KMG-IV): sequencing the most valuable type-strain genomes for metagenomic binning, comparative biology and taxonomic classification.</title>
        <authorList>
            <person name="Goeker M."/>
        </authorList>
    </citation>
    <scope>NUCLEOTIDE SEQUENCE [LARGE SCALE GENOMIC DNA]</scope>
    <source>
        <strain evidence="2 3">DSM 103236</strain>
    </source>
</reference>
<dbReference type="Proteomes" id="UP000295684">
    <property type="component" value="Unassembled WGS sequence"/>
</dbReference>
<proteinExistence type="predicted"/>
<feature type="signal peptide" evidence="1">
    <location>
        <begin position="1"/>
        <end position="23"/>
    </location>
</feature>
<evidence type="ECO:0000313" key="2">
    <source>
        <dbReference type="EMBL" id="TCO19281.1"/>
    </source>
</evidence>
<keyword evidence="1" id="KW-0732">Signal</keyword>
<organism evidence="2 3">
    <name type="scientific">Pedobacter psychrotolerans</name>
    <dbReference type="NCBI Taxonomy" id="1843235"/>
    <lineage>
        <taxon>Bacteria</taxon>
        <taxon>Pseudomonadati</taxon>
        <taxon>Bacteroidota</taxon>
        <taxon>Sphingobacteriia</taxon>
        <taxon>Sphingobacteriales</taxon>
        <taxon>Sphingobacteriaceae</taxon>
        <taxon>Pedobacter</taxon>
    </lineage>
</organism>
<dbReference type="OrthoDB" id="1420171at2"/>
<sequence length="496" mass="57111">MRVSPLIISYFLFFMTSNIVATAQDLPQQTLYPWKSKSGLIGFSDQDNHIKITPQYEDASLFTNDFAVVQKGRKNGVIDQTGAVKLDYEYDRIELVPIGKETLAITKQTYNAWWKIQKWKIFPGFSVMGGTNDKRWFDKDVPRINWKVILLRNNQTVISSNHNPNEYPYPSSGIFSFQDKILINDQLYQIGKEKIQPVGHHITAILANATLLQKKGHSYTLLDQHLKPLNDDIFKIPAGITVEVNGHQQEIQTERIDAGTRVKLNFMQNQDQHVFIYPDLDKTFPKKIDPYFDQKIAASSILAHASMIYSIPNIPYFIIRSNVKNKSAFYILHQNGTWESDRKKTKDFIISSNGGNLMYPDASDLGINRALPTNFNIRRVEQIRANKSWFLVTGSNQNSTDMRSGIFDKDSQNWILPMEYTSLYELTAYPKLWRFELQNEADFKKKKYGLIDVTTKKITVAPQYNSLDADAKAGIFNGEKWDYFYINPLTGTAYKE</sequence>
<gene>
    <name evidence="2" type="ORF">EV200_1103</name>
</gene>
<dbReference type="InterPro" id="IPR032774">
    <property type="entry name" value="WG_beta_rep"/>
</dbReference>
<dbReference type="AlphaFoldDB" id="A0A4R2H5V4"/>
<protein>
    <submittedName>
        <fullName evidence="2">WG repeat protein</fullName>
    </submittedName>
</protein>
<name>A0A4R2H5V4_9SPHI</name>
<accession>A0A4R2H5V4</accession>
<comment type="caution">
    <text evidence="2">The sequence shown here is derived from an EMBL/GenBank/DDBJ whole genome shotgun (WGS) entry which is preliminary data.</text>
</comment>
<dbReference type="EMBL" id="SLWO01000010">
    <property type="protein sequence ID" value="TCO19281.1"/>
    <property type="molecule type" value="Genomic_DNA"/>
</dbReference>
<evidence type="ECO:0000313" key="3">
    <source>
        <dbReference type="Proteomes" id="UP000295684"/>
    </source>
</evidence>